<sequence>MGFVNSIVTSIAPIFIATSPVTSYADQIYSIHKTRSSAGFSMDIPLIMLVASILKVYYWFGARFSSSLLIQALLMIAVHLLLLQVALTHRPPMNTHTPFSKSDSPRPYNFWQWRPARPYWSFLSYFTLALLVMHVLMSTTSVFIPYTSLLGYVALAIEATLPIPQLLANYRRHGCKGFRFSVIVNWLIGDAFKMWFFFASGSGEGGVPIAFKLCGIFQATCDVGLGLQFYFWGDGLEEAGILEKGVGVSSFHGHPVPETEAFAVPYELEEKLSGIDLPVNQWERSRVN</sequence>
<evidence type="ECO:0000256" key="3">
    <source>
        <dbReference type="ARBA" id="ARBA00022989"/>
    </source>
</evidence>
<gene>
    <name evidence="6" type="ORF">P154DRAFT_472640</name>
</gene>
<reference evidence="6" key="1">
    <citation type="journal article" date="2020" name="Stud. Mycol.">
        <title>101 Dothideomycetes genomes: a test case for predicting lifestyles and emergence of pathogens.</title>
        <authorList>
            <person name="Haridas S."/>
            <person name="Albert R."/>
            <person name="Binder M."/>
            <person name="Bloem J."/>
            <person name="Labutti K."/>
            <person name="Salamov A."/>
            <person name="Andreopoulos B."/>
            <person name="Baker S."/>
            <person name="Barry K."/>
            <person name="Bills G."/>
            <person name="Bluhm B."/>
            <person name="Cannon C."/>
            <person name="Castanera R."/>
            <person name="Culley D."/>
            <person name="Daum C."/>
            <person name="Ezra D."/>
            <person name="Gonzalez J."/>
            <person name="Henrissat B."/>
            <person name="Kuo A."/>
            <person name="Liang C."/>
            <person name="Lipzen A."/>
            <person name="Lutzoni F."/>
            <person name="Magnuson J."/>
            <person name="Mondo S."/>
            <person name="Nolan M."/>
            <person name="Ohm R."/>
            <person name="Pangilinan J."/>
            <person name="Park H.-J."/>
            <person name="Ramirez L."/>
            <person name="Alfaro M."/>
            <person name="Sun H."/>
            <person name="Tritt A."/>
            <person name="Yoshinaga Y."/>
            <person name="Zwiers L.-H."/>
            <person name="Turgeon B."/>
            <person name="Goodwin S."/>
            <person name="Spatafora J."/>
            <person name="Crous P."/>
            <person name="Grigoriev I."/>
        </authorList>
    </citation>
    <scope>NUCLEOTIDE SEQUENCE</scope>
    <source>
        <strain evidence="6">CBS 123094</strain>
    </source>
</reference>
<dbReference type="Pfam" id="PF04193">
    <property type="entry name" value="PQ-loop"/>
    <property type="match status" value="2"/>
</dbReference>
<feature type="transmembrane region" description="Helical" evidence="5">
    <location>
        <begin position="6"/>
        <end position="25"/>
    </location>
</feature>
<dbReference type="GO" id="GO:0042147">
    <property type="term" value="P:retrograde transport, endosome to Golgi"/>
    <property type="evidence" value="ECO:0007669"/>
    <property type="project" value="TreeGrafter"/>
</dbReference>
<dbReference type="InterPro" id="IPR052241">
    <property type="entry name" value="SLC66/Scramblase_ANY1"/>
</dbReference>
<dbReference type="PANTHER" id="PTHR14856">
    <property type="entry name" value="PQ-LOOP REPEAT-CONTAINING PROTEIN 1-LIKE PROTEIN"/>
    <property type="match status" value="1"/>
</dbReference>
<evidence type="ECO:0000256" key="1">
    <source>
        <dbReference type="ARBA" id="ARBA00004141"/>
    </source>
</evidence>
<dbReference type="Gene3D" id="1.20.1280.290">
    <property type="match status" value="2"/>
</dbReference>
<evidence type="ECO:0000313" key="7">
    <source>
        <dbReference type="Proteomes" id="UP000799779"/>
    </source>
</evidence>
<evidence type="ECO:0000256" key="4">
    <source>
        <dbReference type="ARBA" id="ARBA00023136"/>
    </source>
</evidence>
<keyword evidence="7" id="KW-1185">Reference proteome</keyword>
<evidence type="ECO:0000256" key="2">
    <source>
        <dbReference type="ARBA" id="ARBA00022692"/>
    </source>
</evidence>
<name>A0A6A5WFN9_9PLEO</name>
<comment type="subcellular location">
    <subcellularLocation>
        <location evidence="1">Membrane</location>
        <topology evidence="1">Multi-pass membrane protein</topology>
    </subcellularLocation>
</comment>
<dbReference type="Proteomes" id="UP000799779">
    <property type="component" value="Unassembled WGS sequence"/>
</dbReference>
<accession>A0A6A5WFN9</accession>
<feature type="transmembrane region" description="Helical" evidence="5">
    <location>
        <begin position="143"/>
        <end position="163"/>
    </location>
</feature>
<keyword evidence="4 5" id="KW-0472">Membrane</keyword>
<dbReference type="GO" id="GO:0005768">
    <property type="term" value="C:endosome"/>
    <property type="evidence" value="ECO:0007669"/>
    <property type="project" value="TreeGrafter"/>
</dbReference>
<dbReference type="GO" id="GO:0005802">
    <property type="term" value="C:trans-Golgi network"/>
    <property type="evidence" value="ECO:0007669"/>
    <property type="project" value="TreeGrafter"/>
</dbReference>
<feature type="transmembrane region" description="Helical" evidence="5">
    <location>
        <begin position="37"/>
        <end position="60"/>
    </location>
</feature>
<dbReference type="InterPro" id="IPR006603">
    <property type="entry name" value="PQ-loop_rpt"/>
</dbReference>
<protein>
    <recommendedName>
        <fullName evidence="8">PQ loop repeat protein</fullName>
    </recommendedName>
</protein>
<evidence type="ECO:0000256" key="5">
    <source>
        <dbReference type="SAM" id="Phobius"/>
    </source>
</evidence>
<dbReference type="GO" id="GO:0005829">
    <property type="term" value="C:cytosol"/>
    <property type="evidence" value="ECO:0007669"/>
    <property type="project" value="GOC"/>
</dbReference>
<evidence type="ECO:0008006" key="8">
    <source>
        <dbReference type="Google" id="ProtNLM"/>
    </source>
</evidence>
<dbReference type="OrthoDB" id="292213at2759"/>
<keyword evidence="2 5" id="KW-0812">Transmembrane</keyword>
<keyword evidence="3 5" id="KW-1133">Transmembrane helix</keyword>
<proteinExistence type="predicted"/>
<dbReference type="PANTHER" id="PTHR14856:SF9">
    <property type="entry name" value="PQ-LOOP REPEAT-CONTAINING PROTEIN 1"/>
    <property type="match status" value="1"/>
</dbReference>
<dbReference type="EMBL" id="ML977625">
    <property type="protein sequence ID" value="KAF1996446.1"/>
    <property type="molecule type" value="Genomic_DNA"/>
</dbReference>
<dbReference type="AlphaFoldDB" id="A0A6A5WFN9"/>
<dbReference type="GO" id="GO:0045332">
    <property type="term" value="P:phospholipid translocation"/>
    <property type="evidence" value="ECO:0007669"/>
    <property type="project" value="TreeGrafter"/>
</dbReference>
<organism evidence="6 7">
    <name type="scientific">Amniculicola lignicola CBS 123094</name>
    <dbReference type="NCBI Taxonomy" id="1392246"/>
    <lineage>
        <taxon>Eukaryota</taxon>
        <taxon>Fungi</taxon>
        <taxon>Dikarya</taxon>
        <taxon>Ascomycota</taxon>
        <taxon>Pezizomycotina</taxon>
        <taxon>Dothideomycetes</taxon>
        <taxon>Pleosporomycetidae</taxon>
        <taxon>Pleosporales</taxon>
        <taxon>Amniculicolaceae</taxon>
        <taxon>Amniculicola</taxon>
    </lineage>
</organism>
<evidence type="ECO:0000313" key="6">
    <source>
        <dbReference type="EMBL" id="KAF1996446.1"/>
    </source>
</evidence>
<feature type="transmembrane region" description="Helical" evidence="5">
    <location>
        <begin position="66"/>
        <end position="87"/>
    </location>
</feature>
<dbReference type="GO" id="GO:0016020">
    <property type="term" value="C:membrane"/>
    <property type="evidence" value="ECO:0007669"/>
    <property type="project" value="UniProtKB-SubCell"/>
</dbReference>